<dbReference type="GO" id="GO:1990904">
    <property type="term" value="C:ribonucleoprotein complex"/>
    <property type="evidence" value="ECO:0007669"/>
    <property type="project" value="UniProtKB-KW"/>
</dbReference>
<evidence type="ECO:0000256" key="4">
    <source>
        <dbReference type="HAMAP-Rule" id="MF_01363"/>
    </source>
</evidence>
<evidence type="ECO:0000313" key="7">
    <source>
        <dbReference type="Proteomes" id="UP000178946"/>
    </source>
</evidence>
<evidence type="ECO:0000313" key="6">
    <source>
        <dbReference type="EMBL" id="OGM91732.1"/>
    </source>
</evidence>
<comment type="caution">
    <text evidence="6">The sequence shown here is derived from an EMBL/GenBank/DDBJ whole genome shotgun (WGS) entry which is preliminary data.</text>
</comment>
<dbReference type="InterPro" id="IPR036164">
    <property type="entry name" value="bL21-like_sf"/>
</dbReference>
<sequence length="105" mass="12031">MNFAVIETGGKQYKVSVGQKIRIEKLPEAEGAEFKFDKVLLVVNGENVKVGQPYVDGASVEVKVLKQGRDKKKIVFRYHSKTRYRKKKGHRQHFTELEITKINAV</sequence>
<name>A0A1F8DTF1_9BACT</name>
<dbReference type="NCBIfam" id="TIGR00061">
    <property type="entry name" value="L21"/>
    <property type="match status" value="1"/>
</dbReference>
<dbReference type="GO" id="GO:0006412">
    <property type="term" value="P:translation"/>
    <property type="evidence" value="ECO:0007669"/>
    <property type="project" value="UniProtKB-UniRule"/>
</dbReference>
<evidence type="ECO:0000256" key="1">
    <source>
        <dbReference type="ARBA" id="ARBA00008563"/>
    </source>
</evidence>
<comment type="subunit">
    <text evidence="4">Part of the 50S ribosomal subunit. Contacts protein L20.</text>
</comment>
<dbReference type="GO" id="GO:0005840">
    <property type="term" value="C:ribosome"/>
    <property type="evidence" value="ECO:0007669"/>
    <property type="project" value="UniProtKB-KW"/>
</dbReference>
<dbReference type="EMBL" id="MGIR01000001">
    <property type="protein sequence ID" value="OGM91732.1"/>
    <property type="molecule type" value="Genomic_DNA"/>
</dbReference>
<keyword evidence="3 4" id="KW-0687">Ribonucleoprotein</keyword>
<dbReference type="PANTHER" id="PTHR21349:SF0">
    <property type="entry name" value="LARGE RIBOSOMAL SUBUNIT PROTEIN BL21M"/>
    <property type="match status" value="1"/>
</dbReference>
<organism evidence="6 7">
    <name type="scientific">Candidatus Wolfebacteria bacterium RIFCSPLOWO2_01_FULL_45_19</name>
    <dbReference type="NCBI Taxonomy" id="1802557"/>
    <lineage>
        <taxon>Bacteria</taxon>
        <taxon>Candidatus Wolfeibacteriota</taxon>
    </lineage>
</organism>
<dbReference type="InterPro" id="IPR001787">
    <property type="entry name" value="Ribosomal_bL21"/>
</dbReference>
<dbReference type="GO" id="GO:0005737">
    <property type="term" value="C:cytoplasm"/>
    <property type="evidence" value="ECO:0007669"/>
    <property type="project" value="UniProtKB-ARBA"/>
</dbReference>
<dbReference type="PANTHER" id="PTHR21349">
    <property type="entry name" value="50S RIBOSOMAL PROTEIN L21"/>
    <property type="match status" value="1"/>
</dbReference>
<dbReference type="AlphaFoldDB" id="A0A1F8DTF1"/>
<comment type="function">
    <text evidence="4 5">This protein binds to 23S rRNA in the presence of protein L20.</text>
</comment>
<protein>
    <recommendedName>
        <fullName evidence="4">Large ribosomal subunit protein bL21</fullName>
    </recommendedName>
</protein>
<proteinExistence type="inferred from homology"/>
<gene>
    <name evidence="4" type="primary">rplU</name>
    <name evidence="6" type="ORF">A3A20_02245</name>
</gene>
<dbReference type="HAMAP" id="MF_01363">
    <property type="entry name" value="Ribosomal_bL21"/>
    <property type="match status" value="1"/>
</dbReference>
<dbReference type="InterPro" id="IPR028909">
    <property type="entry name" value="bL21-like"/>
</dbReference>
<keyword evidence="2 4" id="KW-0689">Ribosomal protein</keyword>
<evidence type="ECO:0000256" key="5">
    <source>
        <dbReference type="RuleBase" id="RU000562"/>
    </source>
</evidence>
<dbReference type="Proteomes" id="UP000178946">
    <property type="component" value="Unassembled WGS sequence"/>
</dbReference>
<keyword evidence="4 5" id="KW-0694">RNA-binding</keyword>
<dbReference type="Pfam" id="PF00829">
    <property type="entry name" value="Ribosomal_L21p"/>
    <property type="match status" value="1"/>
</dbReference>
<dbReference type="GO" id="GO:0019843">
    <property type="term" value="F:rRNA binding"/>
    <property type="evidence" value="ECO:0007669"/>
    <property type="project" value="UniProtKB-UniRule"/>
</dbReference>
<dbReference type="SUPFAM" id="SSF141091">
    <property type="entry name" value="L21p-like"/>
    <property type="match status" value="1"/>
</dbReference>
<reference evidence="6 7" key="1">
    <citation type="journal article" date="2016" name="Nat. Commun.">
        <title>Thousands of microbial genomes shed light on interconnected biogeochemical processes in an aquifer system.</title>
        <authorList>
            <person name="Anantharaman K."/>
            <person name="Brown C.T."/>
            <person name="Hug L.A."/>
            <person name="Sharon I."/>
            <person name="Castelle C.J."/>
            <person name="Probst A.J."/>
            <person name="Thomas B.C."/>
            <person name="Singh A."/>
            <person name="Wilkins M.J."/>
            <person name="Karaoz U."/>
            <person name="Brodie E.L."/>
            <person name="Williams K.H."/>
            <person name="Hubbard S.S."/>
            <person name="Banfield J.F."/>
        </authorList>
    </citation>
    <scope>NUCLEOTIDE SEQUENCE [LARGE SCALE GENOMIC DNA]</scope>
</reference>
<accession>A0A1F8DTF1</accession>
<keyword evidence="4 5" id="KW-0699">rRNA-binding</keyword>
<evidence type="ECO:0000256" key="2">
    <source>
        <dbReference type="ARBA" id="ARBA00022980"/>
    </source>
</evidence>
<comment type="similarity">
    <text evidence="1 4 5">Belongs to the bacterial ribosomal protein bL21 family.</text>
</comment>
<evidence type="ECO:0000256" key="3">
    <source>
        <dbReference type="ARBA" id="ARBA00023274"/>
    </source>
</evidence>
<dbReference type="GO" id="GO:0003735">
    <property type="term" value="F:structural constituent of ribosome"/>
    <property type="evidence" value="ECO:0007669"/>
    <property type="project" value="InterPro"/>
</dbReference>
<dbReference type="STRING" id="1802557.A3A20_02245"/>